<dbReference type="InterPro" id="IPR036597">
    <property type="entry name" value="Fido-like_dom_sf"/>
</dbReference>
<dbReference type="NCBIfam" id="TIGR01550">
    <property type="entry name" value="DOC_P1"/>
    <property type="match status" value="1"/>
</dbReference>
<dbReference type="Pfam" id="PF02661">
    <property type="entry name" value="Fic"/>
    <property type="match status" value="1"/>
</dbReference>
<evidence type="ECO:0000313" key="3">
    <source>
        <dbReference type="Proteomes" id="UP000231932"/>
    </source>
</evidence>
<name>A0A2K8N6R6_9BACL</name>
<organism evidence="2 3">
    <name type="scientific">Kyrpidia spormannii</name>
    <dbReference type="NCBI Taxonomy" id="2055160"/>
    <lineage>
        <taxon>Bacteria</taxon>
        <taxon>Bacillati</taxon>
        <taxon>Bacillota</taxon>
        <taxon>Bacilli</taxon>
        <taxon>Bacillales</taxon>
        <taxon>Alicyclobacillaceae</taxon>
        <taxon>Kyrpidia</taxon>
    </lineage>
</organism>
<dbReference type="PROSITE" id="PS51459">
    <property type="entry name" value="FIDO"/>
    <property type="match status" value="1"/>
</dbReference>
<reference evidence="3" key="1">
    <citation type="submission" date="2017-11" db="EMBL/GenBank/DDBJ databases">
        <title>Complete Genome Sequence of Kyrpidia sp. Strain EA-1, a thermophilic, hydrogen-oxidizing Bacterium, isolated from the Azores.</title>
        <authorList>
            <person name="Reiner J.E."/>
            <person name="Lapp C.J."/>
            <person name="Bunk B."/>
            <person name="Gescher J."/>
        </authorList>
    </citation>
    <scope>NUCLEOTIDE SEQUENCE [LARGE SCALE GENOMIC DNA]</scope>
    <source>
        <strain evidence="3">EA-1</strain>
    </source>
</reference>
<protein>
    <submittedName>
        <fullName evidence="2">Type II toxin-antitoxin system death-on-curing family toxin</fullName>
    </submittedName>
</protein>
<dbReference type="EMBL" id="CP024955">
    <property type="protein sequence ID" value="ATY84507.1"/>
    <property type="molecule type" value="Genomic_DNA"/>
</dbReference>
<dbReference type="InterPro" id="IPR003812">
    <property type="entry name" value="Fido"/>
</dbReference>
<dbReference type="OrthoDB" id="9802752at2"/>
<evidence type="ECO:0000259" key="1">
    <source>
        <dbReference type="PROSITE" id="PS51459"/>
    </source>
</evidence>
<keyword evidence="3" id="KW-1185">Reference proteome</keyword>
<proteinExistence type="predicted"/>
<accession>A0A2K8N6R6</accession>
<dbReference type="GO" id="GO:0016301">
    <property type="term" value="F:kinase activity"/>
    <property type="evidence" value="ECO:0007669"/>
    <property type="project" value="InterPro"/>
</dbReference>
<feature type="domain" description="Fido" evidence="1">
    <location>
        <begin position="6"/>
        <end position="124"/>
    </location>
</feature>
<sequence>MNINHLTAEDIREIHVEALRLYGGTPGEHEPGSIELMAEKPAMELFGHEQYPGLFLKAAVYFEGFATRQFFVDGNKRTAYLCAATFLRLNGYCIIVSDDELYHFSLDVANKKVNLDDIARWLETHSEPCSNPLPDE</sequence>
<dbReference type="InterPro" id="IPR006440">
    <property type="entry name" value="Doc"/>
</dbReference>
<dbReference type="PANTHER" id="PTHR39426:SF1">
    <property type="entry name" value="HOMOLOGY TO DEATH-ON-CURING PROTEIN OF PHAGE P1"/>
    <property type="match status" value="1"/>
</dbReference>
<dbReference type="KEGG" id="kyr:CVV65_05675"/>
<dbReference type="InterPro" id="IPR053737">
    <property type="entry name" value="Type_II_TA_Toxin"/>
</dbReference>
<dbReference type="Proteomes" id="UP000231932">
    <property type="component" value="Chromosome"/>
</dbReference>
<evidence type="ECO:0000313" key="2">
    <source>
        <dbReference type="EMBL" id="ATY84507.1"/>
    </source>
</evidence>
<dbReference type="PANTHER" id="PTHR39426">
    <property type="entry name" value="HOMOLOGY TO DEATH-ON-CURING PROTEIN OF PHAGE P1"/>
    <property type="match status" value="1"/>
</dbReference>
<dbReference type="AlphaFoldDB" id="A0A2K8N6R6"/>
<dbReference type="Gene3D" id="1.20.120.1870">
    <property type="entry name" value="Fic/DOC protein, Fido domain"/>
    <property type="match status" value="1"/>
</dbReference>
<dbReference type="SUPFAM" id="SSF140931">
    <property type="entry name" value="Fic-like"/>
    <property type="match status" value="1"/>
</dbReference>
<gene>
    <name evidence="2" type="ORF">CVV65_05675</name>
</gene>
<dbReference type="RefSeq" id="WP_100667326.1">
    <property type="nucleotide sequence ID" value="NZ_CP024955.1"/>
</dbReference>